<dbReference type="Proteomes" id="UP000183832">
    <property type="component" value="Unassembled WGS sequence"/>
</dbReference>
<proteinExistence type="predicted"/>
<feature type="signal peptide" evidence="1">
    <location>
        <begin position="1"/>
        <end position="23"/>
    </location>
</feature>
<reference evidence="2 3" key="1">
    <citation type="submission" date="2015-04" db="EMBL/GenBank/DDBJ databases">
        <authorList>
            <person name="Syromyatnikov M.Y."/>
            <person name="Popov V.N."/>
        </authorList>
    </citation>
    <scope>NUCLEOTIDE SEQUENCE [LARGE SCALE GENOMIC DNA]</scope>
</reference>
<sequence length="283" mass="32728">MKNKSFRILKLLLVLSISAVCTANHYDEKLTLECIKRYLKDRNVNEDLLSFVDPFYGSVTDCESAVKGRLAVYHSSLRSALFNDRTRRPFVECTMRDIEEDDDSYDDVVLRKAAIEMISNWRFWSYFSKSSRIEELDSKANRIVLKSLTKCKGHREFGELFNNIHDGGVSWDRSGEEEYCMRKHLLSKNLLNPFNFGFNPNPRNVRTEGLNCDPVVQTIIGNIYKDIKASDCRINAFIRGGYADNILKAEVLSKLYLTMSDKSRERQDFINSMVDISYDADKC</sequence>
<name>A0A1J1HR79_9DIPT</name>
<dbReference type="EMBL" id="CVRI01000010">
    <property type="protein sequence ID" value="CRK88713.1"/>
    <property type="molecule type" value="Genomic_DNA"/>
</dbReference>
<dbReference type="AlphaFoldDB" id="A0A1J1HR79"/>
<dbReference type="OrthoDB" id="7790175at2759"/>
<gene>
    <name evidence="2" type="ORF">CLUMA_CG002662</name>
</gene>
<keyword evidence="3" id="KW-1185">Reference proteome</keyword>
<accession>A0A1J1HR79</accession>
<organism evidence="2 3">
    <name type="scientific">Clunio marinus</name>
    <dbReference type="NCBI Taxonomy" id="568069"/>
    <lineage>
        <taxon>Eukaryota</taxon>
        <taxon>Metazoa</taxon>
        <taxon>Ecdysozoa</taxon>
        <taxon>Arthropoda</taxon>
        <taxon>Hexapoda</taxon>
        <taxon>Insecta</taxon>
        <taxon>Pterygota</taxon>
        <taxon>Neoptera</taxon>
        <taxon>Endopterygota</taxon>
        <taxon>Diptera</taxon>
        <taxon>Nematocera</taxon>
        <taxon>Chironomoidea</taxon>
        <taxon>Chironomidae</taxon>
        <taxon>Clunio</taxon>
    </lineage>
</organism>
<evidence type="ECO:0000313" key="2">
    <source>
        <dbReference type="EMBL" id="CRK88713.1"/>
    </source>
</evidence>
<protein>
    <submittedName>
        <fullName evidence="2">CLUMA_CG002662, isoform A</fullName>
    </submittedName>
</protein>
<evidence type="ECO:0000256" key="1">
    <source>
        <dbReference type="SAM" id="SignalP"/>
    </source>
</evidence>
<keyword evidence="1" id="KW-0732">Signal</keyword>
<feature type="chain" id="PRO_5009619053" evidence="1">
    <location>
        <begin position="24"/>
        <end position="283"/>
    </location>
</feature>
<evidence type="ECO:0000313" key="3">
    <source>
        <dbReference type="Proteomes" id="UP000183832"/>
    </source>
</evidence>